<name>A0ABU7LU41_9PROT</name>
<dbReference type="InterPro" id="IPR044855">
    <property type="entry name" value="CoA-Trfase_III_dom3_sf"/>
</dbReference>
<reference evidence="2 3" key="1">
    <citation type="submission" date="2024-01" db="EMBL/GenBank/DDBJ databases">
        <title>Hyphobacterium bacterium isolated from marine sediment.</title>
        <authorList>
            <person name="Zhao S."/>
        </authorList>
    </citation>
    <scope>NUCLEOTIDE SEQUENCE [LARGE SCALE GENOMIC DNA]</scope>
    <source>
        <strain evidence="2 3">Y60-23</strain>
    </source>
</reference>
<proteinExistence type="predicted"/>
<organism evidence="2 3">
    <name type="scientific">Hyphobacterium marinum</name>
    <dbReference type="NCBI Taxonomy" id="3116574"/>
    <lineage>
        <taxon>Bacteria</taxon>
        <taxon>Pseudomonadati</taxon>
        <taxon>Pseudomonadota</taxon>
        <taxon>Alphaproteobacteria</taxon>
        <taxon>Maricaulales</taxon>
        <taxon>Maricaulaceae</taxon>
        <taxon>Hyphobacterium</taxon>
    </lineage>
</organism>
<dbReference type="Pfam" id="PF02515">
    <property type="entry name" value="CoA_transf_3"/>
    <property type="match status" value="1"/>
</dbReference>
<sequence length="383" mass="40997">MTGPQPLKGLKVLELARVLAGPFAGQTLADLGADVIKVEAPEGDDTRRWGPPWFEHDGERTAAYYFACNRGKRSVTADFRTEEGRELVRRLAAKSDVVIENFKTGGLDKYGLDHASLSALNPRLVYCSITGFGHSGPYAPRPGYDFLIQGMAGVMDLTGEADGGPQKVGLPIADLVTALYAVIAIQAALAEREKTGRGAHLDLSLYDCMTGLLVNQAMNFFATGEPPVRLGTTHPSIVPYQVFAAADGYLVIAVGNDSQYAHLCDVLDLAEGRDTRFATNAGRVEHRTELTALIEAKTRLRNRDDLLAACAAANVPAGPINSIAEVFSDPQITARGMQIERDGVAGVRTPVTMDGHHAASEKPAPRLGEHTAEILAELGLKQP</sequence>
<dbReference type="PANTHER" id="PTHR48207">
    <property type="entry name" value="SUCCINATE--HYDROXYMETHYLGLUTARATE COA-TRANSFERASE"/>
    <property type="match status" value="1"/>
</dbReference>
<dbReference type="Gene3D" id="3.30.1540.10">
    <property type="entry name" value="formyl-coa transferase, domain 3"/>
    <property type="match status" value="1"/>
</dbReference>
<dbReference type="RefSeq" id="WP_330194564.1">
    <property type="nucleotide sequence ID" value="NZ_JAZDRO010000001.1"/>
</dbReference>
<protein>
    <submittedName>
        <fullName evidence="2">CaiB/BaiF CoA-transferase family protein</fullName>
    </submittedName>
</protein>
<dbReference type="InterPro" id="IPR003673">
    <property type="entry name" value="CoA-Trfase_fam_III"/>
</dbReference>
<dbReference type="InterPro" id="IPR023606">
    <property type="entry name" value="CoA-Trfase_III_dom_1_sf"/>
</dbReference>
<dbReference type="Gene3D" id="3.40.50.10540">
    <property type="entry name" value="Crotonobetainyl-coa:carnitine coa-transferase, domain 1"/>
    <property type="match status" value="1"/>
</dbReference>
<evidence type="ECO:0000313" key="3">
    <source>
        <dbReference type="Proteomes" id="UP001310692"/>
    </source>
</evidence>
<accession>A0ABU7LU41</accession>
<keyword evidence="3" id="KW-1185">Reference proteome</keyword>
<gene>
    <name evidence="2" type="ORF">V0U35_00060</name>
</gene>
<dbReference type="InterPro" id="IPR050483">
    <property type="entry name" value="CoA-transferase_III_domain"/>
</dbReference>
<comment type="caution">
    <text evidence="2">The sequence shown here is derived from an EMBL/GenBank/DDBJ whole genome shotgun (WGS) entry which is preliminary data.</text>
</comment>
<evidence type="ECO:0000313" key="2">
    <source>
        <dbReference type="EMBL" id="MEE2565058.1"/>
    </source>
</evidence>
<dbReference type="EMBL" id="JAZDRO010000001">
    <property type="protein sequence ID" value="MEE2565058.1"/>
    <property type="molecule type" value="Genomic_DNA"/>
</dbReference>
<evidence type="ECO:0000256" key="1">
    <source>
        <dbReference type="ARBA" id="ARBA00022679"/>
    </source>
</evidence>
<dbReference type="SUPFAM" id="SSF89796">
    <property type="entry name" value="CoA-transferase family III (CaiB/BaiF)"/>
    <property type="match status" value="1"/>
</dbReference>
<dbReference type="Proteomes" id="UP001310692">
    <property type="component" value="Unassembled WGS sequence"/>
</dbReference>
<keyword evidence="1" id="KW-0808">Transferase</keyword>
<dbReference type="PANTHER" id="PTHR48207:SF3">
    <property type="entry name" value="SUCCINATE--HYDROXYMETHYLGLUTARATE COA-TRANSFERASE"/>
    <property type="match status" value="1"/>
</dbReference>